<keyword evidence="2" id="KW-0274">FAD</keyword>
<evidence type="ECO:0000256" key="2">
    <source>
        <dbReference type="ARBA" id="ARBA00022827"/>
    </source>
</evidence>
<keyword evidence="4" id="KW-0503">Monooxygenase</keyword>
<feature type="region of interest" description="Disordered" evidence="5">
    <location>
        <begin position="98"/>
        <end position="119"/>
    </location>
</feature>
<dbReference type="GeneID" id="54483638"/>
<name>A0A6A6WLB0_9PEZI</name>
<feature type="compositionally biased region" description="Low complexity" evidence="5">
    <location>
        <begin position="98"/>
        <end position="115"/>
    </location>
</feature>
<keyword evidence="8" id="KW-1185">Reference proteome</keyword>
<keyword evidence="1" id="KW-0285">Flavoprotein</keyword>
<keyword evidence="3" id="KW-0560">Oxidoreductase</keyword>
<gene>
    <name evidence="7" type="ORF">EJ05DRAFT_459802</name>
</gene>
<evidence type="ECO:0000256" key="5">
    <source>
        <dbReference type="SAM" id="MobiDB-lite"/>
    </source>
</evidence>
<feature type="compositionally biased region" description="Low complexity" evidence="5">
    <location>
        <begin position="154"/>
        <end position="169"/>
    </location>
</feature>
<evidence type="ECO:0000256" key="3">
    <source>
        <dbReference type="ARBA" id="ARBA00023002"/>
    </source>
</evidence>
<evidence type="ECO:0000256" key="1">
    <source>
        <dbReference type="ARBA" id="ARBA00022630"/>
    </source>
</evidence>
<evidence type="ECO:0000313" key="8">
    <source>
        <dbReference type="Proteomes" id="UP000799437"/>
    </source>
</evidence>
<dbReference type="InterPro" id="IPR036188">
    <property type="entry name" value="FAD/NAD-bd_sf"/>
</dbReference>
<dbReference type="OrthoDB" id="655030at2759"/>
<evidence type="ECO:0000259" key="6">
    <source>
        <dbReference type="Pfam" id="PF01494"/>
    </source>
</evidence>
<dbReference type="GO" id="GO:0004497">
    <property type="term" value="F:monooxygenase activity"/>
    <property type="evidence" value="ECO:0007669"/>
    <property type="project" value="UniProtKB-KW"/>
</dbReference>
<dbReference type="PANTHER" id="PTHR46972:SF1">
    <property type="entry name" value="FAD DEPENDENT OXIDOREDUCTASE DOMAIN-CONTAINING PROTEIN"/>
    <property type="match status" value="1"/>
</dbReference>
<dbReference type="GO" id="GO:0071949">
    <property type="term" value="F:FAD binding"/>
    <property type="evidence" value="ECO:0007669"/>
    <property type="project" value="InterPro"/>
</dbReference>
<evidence type="ECO:0000256" key="4">
    <source>
        <dbReference type="ARBA" id="ARBA00023033"/>
    </source>
</evidence>
<dbReference type="Pfam" id="PF01494">
    <property type="entry name" value="FAD_binding_3"/>
    <property type="match status" value="1"/>
</dbReference>
<dbReference type="PRINTS" id="PR00420">
    <property type="entry name" value="RNGMNOXGNASE"/>
</dbReference>
<organism evidence="7 8">
    <name type="scientific">Pseudovirgaria hyperparasitica</name>
    <dbReference type="NCBI Taxonomy" id="470096"/>
    <lineage>
        <taxon>Eukaryota</taxon>
        <taxon>Fungi</taxon>
        <taxon>Dikarya</taxon>
        <taxon>Ascomycota</taxon>
        <taxon>Pezizomycotina</taxon>
        <taxon>Dothideomycetes</taxon>
        <taxon>Dothideomycetes incertae sedis</taxon>
        <taxon>Acrospermales</taxon>
        <taxon>Acrospermaceae</taxon>
        <taxon>Pseudovirgaria</taxon>
    </lineage>
</organism>
<dbReference type="Gene3D" id="3.50.50.60">
    <property type="entry name" value="FAD/NAD(P)-binding domain"/>
    <property type="match status" value="1"/>
</dbReference>
<evidence type="ECO:0000313" key="7">
    <source>
        <dbReference type="EMBL" id="KAF2762971.1"/>
    </source>
</evidence>
<proteinExistence type="predicted"/>
<dbReference type="PANTHER" id="PTHR46972">
    <property type="entry name" value="MONOOXYGENASE ASQM-RELATED"/>
    <property type="match status" value="1"/>
</dbReference>
<dbReference type="AlphaFoldDB" id="A0A6A6WLB0"/>
<dbReference type="InterPro" id="IPR002938">
    <property type="entry name" value="FAD-bd"/>
</dbReference>
<feature type="domain" description="FAD-binding" evidence="6">
    <location>
        <begin position="324"/>
        <end position="374"/>
    </location>
</feature>
<feature type="region of interest" description="Disordered" evidence="5">
    <location>
        <begin position="146"/>
        <end position="171"/>
    </location>
</feature>
<dbReference type="SUPFAM" id="SSF51905">
    <property type="entry name" value="FAD/NAD(P)-binding domain"/>
    <property type="match status" value="1"/>
</dbReference>
<accession>A0A6A6WLB0</accession>
<protein>
    <submittedName>
        <fullName evidence="7">FAD/NAD(P)-binding domain-containing protein</fullName>
    </submittedName>
</protein>
<reference evidence="7" key="1">
    <citation type="journal article" date="2020" name="Stud. Mycol.">
        <title>101 Dothideomycetes genomes: a test case for predicting lifestyles and emergence of pathogens.</title>
        <authorList>
            <person name="Haridas S."/>
            <person name="Albert R."/>
            <person name="Binder M."/>
            <person name="Bloem J."/>
            <person name="Labutti K."/>
            <person name="Salamov A."/>
            <person name="Andreopoulos B."/>
            <person name="Baker S."/>
            <person name="Barry K."/>
            <person name="Bills G."/>
            <person name="Bluhm B."/>
            <person name="Cannon C."/>
            <person name="Castanera R."/>
            <person name="Culley D."/>
            <person name="Daum C."/>
            <person name="Ezra D."/>
            <person name="Gonzalez J."/>
            <person name="Henrissat B."/>
            <person name="Kuo A."/>
            <person name="Liang C."/>
            <person name="Lipzen A."/>
            <person name="Lutzoni F."/>
            <person name="Magnuson J."/>
            <person name="Mondo S."/>
            <person name="Nolan M."/>
            <person name="Ohm R."/>
            <person name="Pangilinan J."/>
            <person name="Park H.-J."/>
            <person name="Ramirez L."/>
            <person name="Alfaro M."/>
            <person name="Sun H."/>
            <person name="Tritt A."/>
            <person name="Yoshinaga Y."/>
            <person name="Zwiers L.-H."/>
            <person name="Turgeon B."/>
            <person name="Goodwin S."/>
            <person name="Spatafora J."/>
            <person name="Crous P."/>
            <person name="Grigoriev I."/>
        </authorList>
    </citation>
    <scope>NUCLEOTIDE SEQUENCE</scope>
    <source>
        <strain evidence="7">CBS 121739</strain>
    </source>
</reference>
<dbReference type="RefSeq" id="XP_033605422.1">
    <property type="nucleotide sequence ID" value="XM_033742584.1"/>
</dbReference>
<sequence>MSPKQTYKIAIIGAGPAGCTLARILLHSPAAASLSITIFESEPSSTARSQGGTLDLHPDTGIAALKRAGLYDQFLAHARFDGQALKLTNKAFKSFINTSSGSTPSNPSSPSSSSSHARPEIDRAVLRSLLLASLPKDTIHWAHHLERVSPGGPPTSNNNNTPSSPTTPSWTLHFRHHAPQHGFSLVVGADGAWSHCRAALTPQPPIYAGIAGITRTISPGTCPAHLRAALNKGSIFAFGDGKAITAQQLGTGEISVSTWVVQGEDVLEELYGGGRIQDGEEVRRVQMGVFEGWSEVLRGFIAAGDGECVGRKLYMLPVGLRWVHREGLTLVGDAAHLMTPFIGEGVNLAMGDAVRLADGIGAAVLRGGGAERLDAEVEAFERDMFVRATKCQERTWEALRLGFLVPGAPDVNVEEIVVNAVGDEVPWWGMGVFKALVYTYFWGWRWWHGVSGRVVEG</sequence>
<dbReference type="EMBL" id="ML996565">
    <property type="protein sequence ID" value="KAF2762971.1"/>
    <property type="molecule type" value="Genomic_DNA"/>
</dbReference>
<dbReference type="Proteomes" id="UP000799437">
    <property type="component" value="Unassembled WGS sequence"/>
</dbReference>